<dbReference type="PANTHER" id="PTHR32382:SF6">
    <property type="entry name" value="FASCICLIN-LIKE ARABINOGALACTAN PROTEIN 14"/>
    <property type="match status" value="1"/>
</dbReference>
<evidence type="ECO:0000256" key="7">
    <source>
        <dbReference type="ARBA" id="ARBA00023136"/>
    </source>
</evidence>
<keyword evidence="3" id="KW-1003">Cell membrane</keyword>
<keyword evidence="12" id="KW-1133">Transmembrane helix</keyword>
<evidence type="ECO:0000256" key="10">
    <source>
        <dbReference type="ARBA" id="ARBA00024686"/>
    </source>
</evidence>
<dbReference type="InterPro" id="IPR000782">
    <property type="entry name" value="FAS1_domain"/>
</dbReference>
<feature type="compositionally biased region" description="Low complexity" evidence="11">
    <location>
        <begin position="220"/>
        <end position="239"/>
    </location>
</feature>
<comment type="caution">
    <text evidence="15">The sequence shown here is derived from an EMBL/GenBank/DDBJ whole genome shotgun (WGS) entry which is preliminary data.</text>
</comment>
<evidence type="ECO:0000313" key="16">
    <source>
        <dbReference type="Proteomes" id="UP001187471"/>
    </source>
</evidence>
<keyword evidence="4" id="KW-0336">GPI-anchor</keyword>
<keyword evidence="5 13" id="KW-0732">Signal</keyword>
<name>A0AA88QPL2_9ASTE</name>
<evidence type="ECO:0000313" key="15">
    <source>
        <dbReference type="EMBL" id="KAK2974704.1"/>
    </source>
</evidence>
<organism evidence="15 16">
    <name type="scientific">Escallonia rubra</name>
    <dbReference type="NCBI Taxonomy" id="112253"/>
    <lineage>
        <taxon>Eukaryota</taxon>
        <taxon>Viridiplantae</taxon>
        <taxon>Streptophyta</taxon>
        <taxon>Embryophyta</taxon>
        <taxon>Tracheophyta</taxon>
        <taxon>Spermatophyta</taxon>
        <taxon>Magnoliopsida</taxon>
        <taxon>eudicotyledons</taxon>
        <taxon>Gunneridae</taxon>
        <taxon>Pentapetalae</taxon>
        <taxon>asterids</taxon>
        <taxon>campanulids</taxon>
        <taxon>Escalloniales</taxon>
        <taxon>Escalloniaceae</taxon>
        <taxon>Escallonia</taxon>
    </lineage>
</organism>
<dbReference type="Pfam" id="PF02469">
    <property type="entry name" value="Fasciclin"/>
    <property type="match status" value="1"/>
</dbReference>
<comment type="function">
    <text evidence="10">May be a cell surface adhesion protein.</text>
</comment>
<evidence type="ECO:0000256" key="12">
    <source>
        <dbReference type="SAM" id="Phobius"/>
    </source>
</evidence>
<evidence type="ECO:0000256" key="6">
    <source>
        <dbReference type="ARBA" id="ARBA00022974"/>
    </source>
</evidence>
<proteinExistence type="inferred from homology"/>
<dbReference type="InterPro" id="IPR036378">
    <property type="entry name" value="FAS1_dom_sf"/>
</dbReference>
<feature type="chain" id="PRO_5041655535" description="FAS1 domain-containing protein" evidence="13">
    <location>
        <begin position="26"/>
        <end position="279"/>
    </location>
</feature>
<keyword evidence="16" id="KW-1185">Reference proteome</keyword>
<dbReference type="InterPro" id="IPR033254">
    <property type="entry name" value="Plant_FLA"/>
</dbReference>
<dbReference type="FunFam" id="2.30.180.10:FF:000015">
    <property type="entry name" value="Fasciclin-like arabinogalactan protein 3"/>
    <property type="match status" value="1"/>
</dbReference>
<dbReference type="EMBL" id="JAVXUO010002285">
    <property type="protein sequence ID" value="KAK2974704.1"/>
    <property type="molecule type" value="Genomic_DNA"/>
</dbReference>
<keyword evidence="8" id="KW-0325">Glycoprotein</keyword>
<protein>
    <recommendedName>
        <fullName evidence="14">FAS1 domain-containing protein</fullName>
    </recommendedName>
</protein>
<dbReference type="Gene3D" id="2.30.180.10">
    <property type="entry name" value="FAS1 domain"/>
    <property type="match status" value="1"/>
</dbReference>
<evidence type="ECO:0000256" key="11">
    <source>
        <dbReference type="SAM" id="MobiDB-lite"/>
    </source>
</evidence>
<feature type="domain" description="FAS1" evidence="14">
    <location>
        <begin position="25"/>
        <end position="154"/>
    </location>
</feature>
<keyword evidence="12" id="KW-0812">Transmembrane</keyword>
<reference evidence="15" key="1">
    <citation type="submission" date="2022-12" db="EMBL/GenBank/DDBJ databases">
        <title>Draft genome assemblies for two species of Escallonia (Escalloniales).</title>
        <authorList>
            <person name="Chanderbali A."/>
            <person name="Dervinis C."/>
            <person name="Anghel I."/>
            <person name="Soltis D."/>
            <person name="Soltis P."/>
            <person name="Zapata F."/>
        </authorList>
    </citation>
    <scope>NUCLEOTIDE SEQUENCE</scope>
    <source>
        <strain evidence="15">UCBG92.1500</strain>
        <tissue evidence="15">Leaf</tissue>
    </source>
</reference>
<evidence type="ECO:0000256" key="1">
    <source>
        <dbReference type="ARBA" id="ARBA00004609"/>
    </source>
</evidence>
<evidence type="ECO:0000256" key="5">
    <source>
        <dbReference type="ARBA" id="ARBA00022729"/>
    </source>
</evidence>
<dbReference type="GO" id="GO:0098552">
    <property type="term" value="C:side of membrane"/>
    <property type="evidence" value="ECO:0007669"/>
    <property type="project" value="UniProtKB-KW"/>
</dbReference>
<evidence type="ECO:0000256" key="2">
    <source>
        <dbReference type="ARBA" id="ARBA00007843"/>
    </source>
</evidence>
<evidence type="ECO:0000256" key="3">
    <source>
        <dbReference type="ARBA" id="ARBA00022475"/>
    </source>
</evidence>
<dbReference type="Proteomes" id="UP001187471">
    <property type="component" value="Unassembled WGS sequence"/>
</dbReference>
<keyword evidence="6" id="KW-0654">Proteoglycan</keyword>
<evidence type="ECO:0000256" key="13">
    <source>
        <dbReference type="SAM" id="SignalP"/>
    </source>
</evidence>
<feature type="compositionally biased region" description="Low complexity" evidence="11">
    <location>
        <begin position="183"/>
        <end position="194"/>
    </location>
</feature>
<evidence type="ECO:0000256" key="4">
    <source>
        <dbReference type="ARBA" id="ARBA00022622"/>
    </source>
</evidence>
<comment type="similarity">
    <text evidence="2">Belongs to the fasciclin-like AGP family.</text>
</comment>
<feature type="signal peptide" evidence="13">
    <location>
        <begin position="1"/>
        <end position="25"/>
    </location>
</feature>
<keyword evidence="9" id="KW-0449">Lipoprotein</keyword>
<evidence type="ECO:0000256" key="8">
    <source>
        <dbReference type="ARBA" id="ARBA00023180"/>
    </source>
</evidence>
<evidence type="ECO:0000256" key="9">
    <source>
        <dbReference type="ARBA" id="ARBA00023288"/>
    </source>
</evidence>
<gene>
    <name evidence="15" type="ORF">RJ640_001790</name>
</gene>
<dbReference type="SUPFAM" id="SSF82153">
    <property type="entry name" value="FAS1 domain"/>
    <property type="match status" value="1"/>
</dbReference>
<dbReference type="PROSITE" id="PS50213">
    <property type="entry name" value="FAS1"/>
    <property type="match status" value="1"/>
</dbReference>
<feature type="transmembrane region" description="Helical" evidence="12">
    <location>
        <begin position="258"/>
        <end position="277"/>
    </location>
</feature>
<dbReference type="GO" id="GO:0005886">
    <property type="term" value="C:plasma membrane"/>
    <property type="evidence" value="ECO:0007669"/>
    <property type="project" value="UniProtKB-SubCell"/>
</dbReference>
<evidence type="ECO:0000259" key="14">
    <source>
        <dbReference type="PROSITE" id="PS50213"/>
    </source>
</evidence>
<keyword evidence="7 12" id="KW-0472">Membrane</keyword>
<feature type="region of interest" description="Disordered" evidence="11">
    <location>
        <begin position="183"/>
        <end position="254"/>
    </location>
</feature>
<accession>A0AA88QPL2</accession>
<sequence>MSPSLVRSASLLFSCCVLLSSTATAFNITRLLDQYPDFKTFNDLLTQTKVNQQINQRQTITVLTVADDKMSEVSSKPVEAIKKILSTHVILDYYDTQKLKNIKTGSSVLTTLLQTTGTASSQEGFLNVTLKDDKIVFTSAVKNARRNVTLTRSVAAQPFNISVLEVSGPIIVPGLDAAPNAPVAAPAPMKAHAPAPTPHKKKQVAKSPEAKTPEAEAPSDDALSPDDAPASSPTEADAPAADKKSPAPSKSSAGGKGFVLPGFGLIVILMLVASFLTSQ</sequence>
<comment type="subcellular location">
    <subcellularLocation>
        <location evidence="1">Cell membrane</location>
        <topology evidence="1">Lipid-anchor</topology>
        <topology evidence="1">GPI-anchor</topology>
    </subcellularLocation>
</comment>
<dbReference type="PANTHER" id="PTHR32382">
    <property type="entry name" value="FASCICLIN-LIKE ARABINOGALACTAN PROTEIN"/>
    <property type="match status" value="1"/>
</dbReference>
<dbReference type="AlphaFoldDB" id="A0AA88QPL2"/>